<reference evidence="3 4" key="1">
    <citation type="submission" date="2021-07" db="EMBL/GenBank/DDBJ databases">
        <authorList>
            <person name="Palmer J.M."/>
        </authorList>
    </citation>
    <scope>NUCLEOTIDE SEQUENCE [LARGE SCALE GENOMIC DNA]</scope>
    <source>
        <strain evidence="3 4">AT_MEX2019</strain>
        <tissue evidence="3">Muscle</tissue>
    </source>
</reference>
<dbReference type="EMBL" id="JAHUTI010094700">
    <property type="protein sequence ID" value="MED6262800.1"/>
    <property type="molecule type" value="Genomic_DNA"/>
</dbReference>
<comment type="caution">
    <text evidence="3">The sequence shown here is derived from an EMBL/GenBank/DDBJ whole genome shotgun (WGS) entry which is preliminary data.</text>
</comment>
<dbReference type="SUPFAM" id="SSF53098">
    <property type="entry name" value="Ribonuclease H-like"/>
    <property type="match status" value="1"/>
</dbReference>
<dbReference type="PANTHER" id="PTHR46880:SF5">
    <property type="entry name" value="DUF4371 DOMAIN-CONTAINING PROTEIN"/>
    <property type="match status" value="1"/>
</dbReference>
<feature type="region of interest" description="Disordered" evidence="1">
    <location>
        <begin position="156"/>
        <end position="176"/>
    </location>
</feature>
<dbReference type="Proteomes" id="UP001345963">
    <property type="component" value="Unassembled WGS sequence"/>
</dbReference>
<evidence type="ECO:0000256" key="1">
    <source>
        <dbReference type="SAM" id="MobiDB-lite"/>
    </source>
</evidence>
<evidence type="ECO:0000313" key="4">
    <source>
        <dbReference type="Proteomes" id="UP001345963"/>
    </source>
</evidence>
<dbReference type="InterPro" id="IPR008906">
    <property type="entry name" value="HATC_C_dom"/>
</dbReference>
<feature type="domain" description="HAT C-terminal dimerisation" evidence="2">
    <location>
        <begin position="78"/>
        <end position="133"/>
    </location>
</feature>
<accession>A0ABU7CLS8</accession>
<proteinExistence type="predicted"/>
<gene>
    <name evidence="3" type="ORF">ATANTOWER_026250</name>
</gene>
<evidence type="ECO:0000313" key="3">
    <source>
        <dbReference type="EMBL" id="MED6262800.1"/>
    </source>
</evidence>
<dbReference type="InterPro" id="IPR012337">
    <property type="entry name" value="RNaseH-like_sf"/>
</dbReference>
<dbReference type="PANTHER" id="PTHR46880">
    <property type="entry name" value="RAS-ASSOCIATING DOMAIN-CONTAINING PROTEIN"/>
    <property type="match status" value="1"/>
</dbReference>
<evidence type="ECO:0000259" key="2">
    <source>
        <dbReference type="Pfam" id="PF05699"/>
    </source>
</evidence>
<keyword evidence="4" id="KW-1185">Reference proteome</keyword>
<name>A0ABU7CLS8_9TELE</name>
<organism evidence="3 4">
    <name type="scientific">Ataeniobius toweri</name>
    <dbReference type="NCBI Taxonomy" id="208326"/>
    <lineage>
        <taxon>Eukaryota</taxon>
        <taxon>Metazoa</taxon>
        <taxon>Chordata</taxon>
        <taxon>Craniata</taxon>
        <taxon>Vertebrata</taxon>
        <taxon>Euteleostomi</taxon>
        <taxon>Actinopterygii</taxon>
        <taxon>Neopterygii</taxon>
        <taxon>Teleostei</taxon>
        <taxon>Neoteleostei</taxon>
        <taxon>Acanthomorphata</taxon>
        <taxon>Ovalentaria</taxon>
        <taxon>Atherinomorphae</taxon>
        <taxon>Cyprinodontiformes</taxon>
        <taxon>Goodeidae</taxon>
        <taxon>Ataeniobius</taxon>
    </lineage>
</organism>
<dbReference type="Pfam" id="PF05699">
    <property type="entry name" value="Dimer_Tnp_hAT"/>
    <property type="match status" value="1"/>
</dbReference>
<sequence length="176" mass="20101">MFCHGSQFWSKKKAIVAKQSENFSHYGADKLNNLLAHFSSSVNAADARSEFALLKQIMVSSDLYASFSFQEFAEAVLSKHSGVFTEMEKLIKIALVIPIASVSCERGFSTQNRIKTRFRNSLNNTNLTNLMMISELGPPQEQFDFKRAIIKWKEMKQRRQRTERTEDRAEPGGMSH</sequence>
<protein>
    <recommendedName>
        <fullName evidence="2">HAT C-terminal dimerisation domain-containing protein</fullName>
    </recommendedName>
</protein>
<feature type="compositionally biased region" description="Basic and acidic residues" evidence="1">
    <location>
        <begin position="156"/>
        <end position="170"/>
    </location>
</feature>